<gene>
    <name evidence="2" type="ORF">Pfra01_000044300</name>
</gene>
<dbReference type="EMBL" id="BSXT01000035">
    <property type="protein sequence ID" value="GMF15477.1"/>
    <property type="molecule type" value="Genomic_DNA"/>
</dbReference>
<evidence type="ECO:0000313" key="2">
    <source>
        <dbReference type="EMBL" id="GMF15477.1"/>
    </source>
</evidence>
<comment type="caution">
    <text evidence="2">The sequence shown here is derived from an EMBL/GenBank/DDBJ whole genome shotgun (WGS) entry which is preliminary data.</text>
</comment>
<protein>
    <submittedName>
        <fullName evidence="2">Unnamed protein product</fullName>
    </submittedName>
</protein>
<evidence type="ECO:0000256" key="1">
    <source>
        <dbReference type="SAM" id="MobiDB-lite"/>
    </source>
</evidence>
<keyword evidence="3" id="KW-1185">Reference proteome</keyword>
<sequence length="173" mass="18706">MQPAGTDLAGGAGDDGFIEAQDPDDSWQKARTMENEPRSCDRTTTWGVLGLQELDGWSSESKYVPRQKVSDPALDFKSWMGGQANRSMFRDRSLSSKPKDATIAVMPSFIAWTRHTFGVTAFFLLSGDTKKVSSSEDASASAKTAPPTPALQANALVSLPKFSAFSWPSLPVL</sequence>
<evidence type="ECO:0000313" key="3">
    <source>
        <dbReference type="Proteomes" id="UP001165121"/>
    </source>
</evidence>
<dbReference type="Proteomes" id="UP001165121">
    <property type="component" value="Unassembled WGS sequence"/>
</dbReference>
<feature type="region of interest" description="Disordered" evidence="1">
    <location>
        <begin position="1"/>
        <end position="44"/>
    </location>
</feature>
<name>A0A9W6WJE4_9STRA</name>
<dbReference type="AlphaFoldDB" id="A0A9W6WJE4"/>
<proteinExistence type="predicted"/>
<feature type="compositionally biased region" description="Basic and acidic residues" evidence="1">
    <location>
        <begin position="26"/>
        <end position="41"/>
    </location>
</feature>
<accession>A0A9W6WJE4</accession>
<organism evidence="2 3">
    <name type="scientific">Phytophthora fragariaefolia</name>
    <dbReference type="NCBI Taxonomy" id="1490495"/>
    <lineage>
        <taxon>Eukaryota</taxon>
        <taxon>Sar</taxon>
        <taxon>Stramenopiles</taxon>
        <taxon>Oomycota</taxon>
        <taxon>Peronosporomycetes</taxon>
        <taxon>Peronosporales</taxon>
        <taxon>Peronosporaceae</taxon>
        <taxon>Phytophthora</taxon>
    </lineage>
</organism>
<reference evidence="2" key="1">
    <citation type="submission" date="2023-04" db="EMBL/GenBank/DDBJ databases">
        <title>Phytophthora fragariaefolia NBRC 109709.</title>
        <authorList>
            <person name="Ichikawa N."/>
            <person name="Sato H."/>
            <person name="Tonouchi N."/>
        </authorList>
    </citation>
    <scope>NUCLEOTIDE SEQUENCE</scope>
    <source>
        <strain evidence="2">NBRC 109709</strain>
    </source>
</reference>